<protein>
    <submittedName>
        <fullName evidence="2">4305_t:CDS:1</fullName>
    </submittedName>
</protein>
<comment type="caution">
    <text evidence="2">The sequence shown here is derived from an EMBL/GenBank/DDBJ whole genome shotgun (WGS) entry which is preliminary data.</text>
</comment>
<gene>
    <name evidence="2" type="ORF">FCALED_LOCUS14079</name>
</gene>
<name>A0A9N9HZY8_9GLOM</name>
<evidence type="ECO:0000313" key="3">
    <source>
        <dbReference type="Proteomes" id="UP000789570"/>
    </source>
</evidence>
<proteinExistence type="predicted"/>
<organism evidence="2 3">
    <name type="scientific">Funneliformis caledonium</name>
    <dbReference type="NCBI Taxonomy" id="1117310"/>
    <lineage>
        <taxon>Eukaryota</taxon>
        <taxon>Fungi</taxon>
        <taxon>Fungi incertae sedis</taxon>
        <taxon>Mucoromycota</taxon>
        <taxon>Glomeromycotina</taxon>
        <taxon>Glomeromycetes</taxon>
        <taxon>Glomerales</taxon>
        <taxon>Glomeraceae</taxon>
        <taxon>Funneliformis</taxon>
    </lineage>
</organism>
<accession>A0A9N9HZY8</accession>
<dbReference type="Proteomes" id="UP000789570">
    <property type="component" value="Unassembled WGS sequence"/>
</dbReference>
<reference evidence="2" key="1">
    <citation type="submission" date="2021-06" db="EMBL/GenBank/DDBJ databases">
        <authorList>
            <person name="Kallberg Y."/>
            <person name="Tangrot J."/>
            <person name="Rosling A."/>
        </authorList>
    </citation>
    <scope>NUCLEOTIDE SEQUENCE</scope>
    <source>
        <strain evidence="2">UK204</strain>
    </source>
</reference>
<dbReference type="AlphaFoldDB" id="A0A9N9HZY8"/>
<feature type="compositionally biased region" description="Basic and acidic residues" evidence="1">
    <location>
        <begin position="19"/>
        <end position="32"/>
    </location>
</feature>
<evidence type="ECO:0000313" key="2">
    <source>
        <dbReference type="EMBL" id="CAG8714329.1"/>
    </source>
</evidence>
<sequence length="80" mass="9083">LTESESDSDYEAKTSQLKFTERSKNDSNSKTKDSSYVILQDIIISDISNIIINDLEADFLEINNKLKRKSPTKITQPKTS</sequence>
<evidence type="ECO:0000256" key="1">
    <source>
        <dbReference type="SAM" id="MobiDB-lite"/>
    </source>
</evidence>
<dbReference type="EMBL" id="CAJVPQ010009324">
    <property type="protein sequence ID" value="CAG8714329.1"/>
    <property type="molecule type" value="Genomic_DNA"/>
</dbReference>
<keyword evidence="3" id="KW-1185">Reference proteome</keyword>
<feature type="non-terminal residue" evidence="2">
    <location>
        <position position="1"/>
    </location>
</feature>
<feature type="region of interest" description="Disordered" evidence="1">
    <location>
        <begin position="1"/>
        <end position="32"/>
    </location>
</feature>